<accession>A0A5B7K0W6</accession>
<proteinExistence type="predicted"/>
<dbReference type="AlphaFoldDB" id="A0A5B7K0W6"/>
<keyword evidence="3" id="KW-1185">Reference proteome</keyword>
<protein>
    <submittedName>
        <fullName evidence="2">Uncharacterized protein</fullName>
    </submittedName>
</protein>
<sequence>MLVIQNQAVRITKVFVKSPGNLSLQVTPVCLRGVRTAGRGAAVPERPERDRDTEMDGRDQEHSMAPYTPRSHQQRYVDGTGGRDRCG</sequence>
<feature type="region of interest" description="Disordered" evidence="1">
    <location>
        <begin position="37"/>
        <end position="87"/>
    </location>
</feature>
<gene>
    <name evidence="2" type="ORF">E2C01_099667</name>
</gene>
<evidence type="ECO:0000313" key="3">
    <source>
        <dbReference type="Proteomes" id="UP000324222"/>
    </source>
</evidence>
<dbReference type="EMBL" id="VSRR010138995">
    <property type="protein sequence ID" value="MPD04002.1"/>
    <property type="molecule type" value="Genomic_DNA"/>
</dbReference>
<dbReference type="Proteomes" id="UP000324222">
    <property type="component" value="Unassembled WGS sequence"/>
</dbReference>
<feature type="compositionally biased region" description="Basic and acidic residues" evidence="1">
    <location>
        <begin position="45"/>
        <end position="62"/>
    </location>
</feature>
<evidence type="ECO:0000313" key="2">
    <source>
        <dbReference type="EMBL" id="MPD04002.1"/>
    </source>
</evidence>
<evidence type="ECO:0000256" key="1">
    <source>
        <dbReference type="SAM" id="MobiDB-lite"/>
    </source>
</evidence>
<comment type="caution">
    <text evidence="2">The sequence shown here is derived from an EMBL/GenBank/DDBJ whole genome shotgun (WGS) entry which is preliminary data.</text>
</comment>
<name>A0A5B7K0W6_PORTR</name>
<reference evidence="2 3" key="1">
    <citation type="submission" date="2019-05" db="EMBL/GenBank/DDBJ databases">
        <title>Another draft genome of Portunus trituberculatus and its Hox gene families provides insights of decapod evolution.</title>
        <authorList>
            <person name="Jeong J.-H."/>
            <person name="Song I."/>
            <person name="Kim S."/>
            <person name="Choi T."/>
            <person name="Kim D."/>
            <person name="Ryu S."/>
            <person name="Kim W."/>
        </authorList>
    </citation>
    <scope>NUCLEOTIDE SEQUENCE [LARGE SCALE GENOMIC DNA]</scope>
    <source>
        <tissue evidence="2">Muscle</tissue>
    </source>
</reference>
<organism evidence="2 3">
    <name type="scientific">Portunus trituberculatus</name>
    <name type="common">Swimming crab</name>
    <name type="synonym">Neptunus trituberculatus</name>
    <dbReference type="NCBI Taxonomy" id="210409"/>
    <lineage>
        <taxon>Eukaryota</taxon>
        <taxon>Metazoa</taxon>
        <taxon>Ecdysozoa</taxon>
        <taxon>Arthropoda</taxon>
        <taxon>Crustacea</taxon>
        <taxon>Multicrustacea</taxon>
        <taxon>Malacostraca</taxon>
        <taxon>Eumalacostraca</taxon>
        <taxon>Eucarida</taxon>
        <taxon>Decapoda</taxon>
        <taxon>Pleocyemata</taxon>
        <taxon>Brachyura</taxon>
        <taxon>Eubrachyura</taxon>
        <taxon>Portunoidea</taxon>
        <taxon>Portunidae</taxon>
        <taxon>Portuninae</taxon>
        <taxon>Portunus</taxon>
    </lineage>
</organism>